<feature type="non-terminal residue" evidence="2">
    <location>
        <position position="1"/>
    </location>
</feature>
<comment type="caution">
    <text evidence="2">The sequence shown here is derived from an EMBL/GenBank/DDBJ whole genome shotgun (WGS) entry which is preliminary data.</text>
</comment>
<name>A0ABQ8T2U1_PERAM</name>
<gene>
    <name evidence="2" type="ORF">ANN_08437</name>
</gene>
<reference evidence="2 3" key="1">
    <citation type="journal article" date="2022" name="Allergy">
        <title>Genome assembly and annotation of Periplaneta americana reveal a comprehensive cockroach allergen profile.</title>
        <authorList>
            <person name="Wang L."/>
            <person name="Xiong Q."/>
            <person name="Saelim N."/>
            <person name="Wang L."/>
            <person name="Nong W."/>
            <person name="Wan A.T."/>
            <person name="Shi M."/>
            <person name="Liu X."/>
            <person name="Cao Q."/>
            <person name="Hui J.H.L."/>
            <person name="Sookrung N."/>
            <person name="Leung T.F."/>
            <person name="Tungtrongchitr A."/>
            <person name="Tsui S.K.W."/>
        </authorList>
    </citation>
    <scope>NUCLEOTIDE SEQUENCE [LARGE SCALE GENOMIC DNA]</scope>
    <source>
        <strain evidence="2">PWHHKU_190912</strain>
    </source>
</reference>
<feature type="region of interest" description="Disordered" evidence="1">
    <location>
        <begin position="1"/>
        <end position="24"/>
    </location>
</feature>
<proteinExistence type="predicted"/>
<feature type="compositionally biased region" description="Basic residues" evidence="1">
    <location>
        <begin position="1"/>
        <end position="17"/>
    </location>
</feature>
<keyword evidence="3" id="KW-1185">Reference proteome</keyword>
<dbReference type="EMBL" id="JAJSOF020000017">
    <property type="protein sequence ID" value="KAJ4440298.1"/>
    <property type="molecule type" value="Genomic_DNA"/>
</dbReference>
<protein>
    <submittedName>
        <fullName evidence="2">Uncharacterized protein</fullName>
    </submittedName>
</protein>
<accession>A0ABQ8T2U1</accession>
<dbReference type="Proteomes" id="UP001148838">
    <property type="component" value="Unassembled WGS sequence"/>
</dbReference>
<evidence type="ECO:0000313" key="2">
    <source>
        <dbReference type="EMBL" id="KAJ4440298.1"/>
    </source>
</evidence>
<organism evidence="2 3">
    <name type="scientific">Periplaneta americana</name>
    <name type="common">American cockroach</name>
    <name type="synonym">Blatta americana</name>
    <dbReference type="NCBI Taxonomy" id="6978"/>
    <lineage>
        <taxon>Eukaryota</taxon>
        <taxon>Metazoa</taxon>
        <taxon>Ecdysozoa</taxon>
        <taxon>Arthropoda</taxon>
        <taxon>Hexapoda</taxon>
        <taxon>Insecta</taxon>
        <taxon>Pterygota</taxon>
        <taxon>Neoptera</taxon>
        <taxon>Polyneoptera</taxon>
        <taxon>Dictyoptera</taxon>
        <taxon>Blattodea</taxon>
        <taxon>Blattoidea</taxon>
        <taxon>Blattidae</taxon>
        <taxon>Blattinae</taxon>
        <taxon>Periplaneta</taxon>
    </lineage>
</organism>
<evidence type="ECO:0000256" key="1">
    <source>
        <dbReference type="SAM" id="MobiDB-lite"/>
    </source>
</evidence>
<evidence type="ECO:0000313" key="3">
    <source>
        <dbReference type="Proteomes" id="UP001148838"/>
    </source>
</evidence>
<sequence>KQTKRIGGKKEIAKKKRNSGESYVSRSGKVVPAKRFAAAKTCYKSKCVGKCSRFDQKTLFNGFWSTGDKQIQDMMLISYVQKTEHVIRHKHLIWKESHSVQGIQQYYFENVSRTLSMKYSTYHRFYKENSSYQGL</sequence>